<dbReference type="AlphaFoldDB" id="A0A6L5YDX9"/>
<protein>
    <submittedName>
        <fullName evidence="2">C4-dicarboxylate ABC transporter</fullName>
    </submittedName>
</protein>
<feature type="transmembrane region" description="Helical" evidence="1">
    <location>
        <begin position="6"/>
        <end position="21"/>
    </location>
</feature>
<feature type="transmembrane region" description="Helical" evidence="1">
    <location>
        <begin position="133"/>
        <end position="151"/>
    </location>
</feature>
<comment type="caution">
    <text evidence="2">The sequence shown here is derived from an EMBL/GenBank/DDBJ whole genome shotgun (WGS) entry which is preliminary data.</text>
</comment>
<gene>
    <name evidence="2" type="ORF">FYJ74_09860</name>
</gene>
<feature type="transmembrane region" description="Helical" evidence="1">
    <location>
        <begin position="110"/>
        <end position="127"/>
    </location>
</feature>
<feature type="transmembrane region" description="Helical" evidence="1">
    <location>
        <begin position="238"/>
        <end position="255"/>
    </location>
</feature>
<organism evidence="2 3">
    <name type="scientific">Pyramidobacter porci</name>
    <dbReference type="NCBI Taxonomy" id="2605789"/>
    <lineage>
        <taxon>Bacteria</taxon>
        <taxon>Thermotogati</taxon>
        <taxon>Synergistota</taxon>
        <taxon>Synergistia</taxon>
        <taxon>Synergistales</taxon>
        <taxon>Dethiosulfovibrionaceae</taxon>
        <taxon>Pyramidobacter</taxon>
    </lineage>
</organism>
<feature type="transmembrane region" description="Helical" evidence="1">
    <location>
        <begin position="70"/>
        <end position="89"/>
    </location>
</feature>
<feature type="transmembrane region" description="Helical" evidence="1">
    <location>
        <begin position="295"/>
        <end position="315"/>
    </location>
</feature>
<feature type="transmembrane region" description="Helical" evidence="1">
    <location>
        <begin position="413"/>
        <end position="434"/>
    </location>
</feature>
<evidence type="ECO:0000256" key="1">
    <source>
        <dbReference type="SAM" id="Phobius"/>
    </source>
</evidence>
<feature type="transmembrane region" description="Helical" evidence="1">
    <location>
        <begin position="33"/>
        <end position="50"/>
    </location>
</feature>
<dbReference type="RefSeq" id="WP_154529418.1">
    <property type="nucleotide sequence ID" value="NZ_VUNH01000011.1"/>
</dbReference>
<accession>A0A6L5YDX9</accession>
<keyword evidence="1" id="KW-1133">Transmembrane helix</keyword>
<name>A0A6L5YDX9_9BACT</name>
<evidence type="ECO:0000313" key="3">
    <source>
        <dbReference type="Proteomes" id="UP000473699"/>
    </source>
</evidence>
<keyword evidence="3" id="KW-1185">Reference proteome</keyword>
<dbReference type="Proteomes" id="UP000473699">
    <property type="component" value="Unassembled WGS sequence"/>
</dbReference>
<feature type="transmembrane region" description="Helical" evidence="1">
    <location>
        <begin position="158"/>
        <end position="182"/>
    </location>
</feature>
<feature type="transmembrane region" description="Helical" evidence="1">
    <location>
        <begin position="349"/>
        <end position="370"/>
    </location>
</feature>
<evidence type="ECO:0000313" key="2">
    <source>
        <dbReference type="EMBL" id="MST56335.1"/>
    </source>
</evidence>
<sequence>MTMFVHSSLVLAAVVVAFAIGKKMKISTELSMFLSALVGLAVHALLPKGVDPRSPLPFVEMIRHVIEGSFTYFDVCLTFLTATFFMMLYKESGGVAYIVRCIVRSFHAHRFVCLLFLTVLMLVPGAITGSGATTVLTVGSLVGSVLMTMGVPEDRRVALIFLLAAMSAACPPINLWAMMAAAGANMPYVGFGAPLALMSIVGALFSTFWLAGRGKAIDVEQALKELPEAPAGWNWQRAVIPFVVLIGLILAGRAFPFSFPILGLPLVFMISAFSVIVLSPIHLRIFAVARQTVENLLGLVGAMVVVGTLIQVLALSGARGLLSLMVVTLPLTVLFATLWIILPLSEGVLQYAVAPLFGVPLIMLFNMLGLDPIVSLSTWSVMWPVGDCLPPTAVVGRAAVMELDYKGNYWDGFVKAALIPMLFILAVCTACMVYSKELAAVIGG</sequence>
<keyword evidence="1" id="KW-0472">Membrane</keyword>
<dbReference type="EMBL" id="VUNH01000011">
    <property type="protein sequence ID" value="MST56335.1"/>
    <property type="molecule type" value="Genomic_DNA"/>
</dbReference>
<reference evidence="2 3" key="1">
    <citation type="submission" date="2019-08" db="EMBL/GenBank/DDBJ databases">
        <title>In-depth cultivation of the pig gut microbiome towards novel bacterial diversity and tailored functional studies.</title>
        <authorList>
            <person name="Wylensek D."/>
            <person name="Hitch T.C.A."/>
            <person name="Clavel T."/>
        </authorList>
    </citation>
    <scope>NUCLEOTIDE SEQUENCE [LARGE SCALE GENOMIC DNA]</scope>
    <source>
        <strain evidence="2 3">SM-530-WT-4B</strain>
    </source>
</reference>
<feature type="transmembrane region" description="Helical" evidence="1">
    <location>
        <begin position="188"/>
        <end position="211"/>
    </location>
</feature>
<proteinExistence type="predicted"/>
<keyword evidence="1" id="KW-0812">Transmembrane</keyword>
<feature type="transmembrane region" description="Helical" evidence="1">
    <location>
        <begin position="261"/>
        <end position="283"/>
    </location>
</feature>
<feature type="transmembrane region" description="Helical" evidence="1">
    <location>
        <begin position="321"/>
        <end position="342"/>
    </location>
</feature>